<accession>A0AAU1IBM5</accession>
<dbReference type="PANTHER" id="PTHR34614">
    <property type="match status" value="1"/>
</dbReference>
<feature type="region of interest" description="Disordered" evidence="1">
    <location>
        <begin position="216"/>
        <end position="235"/>
    </location>
</feature>
<dbReference type="GO" id="GO:0006313">
    <property type="term" value="P:DNA transposition"/>
    <property type="evidence" value="ECO:0007669"/>
    <property type="project" value="InterPro"/>
</dbReference>
<reference evidence="3" key="1">
    <citation type="submission" date="2022-10" db="EMBL/GenBank/DDBJ databases">
        <title>The complete genomes of actinobacterial strains from the NBC collection.</title>
        <authorList>
            <person name="Joergensen T.S."/>
            <person name="Alvarez Arevalo M."/>
            <person name="Sterndorff E.B."/>
            <person name="Faurdal D."/>
            <person name="Vuksanovic O."/>
            <person name="Mourched A.-S."/>
            <person name="Charusanti P."/>
            <person name="Shaw S."/>
            <person name="Blin K."/>
            <person name="Weber T."/>
        </authorList>
    </citation>
    <scope>NUCLEOTIDE SEQUENCE</scope>
    <source>
        <strain evidence="3">NBC 00180</strain>
    </source>
</reference>
<dbReference type="AlphaFoldDB" id="A0AAU1IBM5"/>
<feature type="compositionally biased region" description="Basic residues" evidence="1">
    <location>
        <begin position="224"/>
        <end position="235"/>
    </location>
</feature>
<dbReference type="InterPro" id="IPR002559">
    <property type="entry name" value="Transposase_11"/>
</dbReference>
<dbReference type="GO" id="GO:0004803">
    <property type="term" value="F:transposase activity"/>
    <property type="evidence" value="ECO:0007669"/>
    <property type="project" value="InterPro"/>
</dbReference>
<evidence type="ECO:0000256" key="1">
    <source>
        <dbReference type="SAM" id="MobiDB-lite"/>
    </source>
</evidence>
<dbReference type="EMBL" id="CP108140">
    <property type="protein sequence ID" value="WTP91585.1"/>
    <property type="molecule type" value="Genomic_DNA"/>
</dbReference>
<evidence type="ECO:0000259" key="2">
    <source>
        <dbReference type="Pfam" id="PF01609"/>
    </source>
</evidence>
<feature type="domain" description="Transposase IS4-like" evidence="2">
    <location>
        <begin position="58"/>
        <end position="177"/>
    </location>
</feature>
<dbReference type="GO" id="GO:0003677">
    <property type="term" value="F:DNA binding"/>
    <property type="evidence" value="ECO:0007669"/>
    <property type="project" value="InterPro"/>
</dbReference>
<gene>
    <name evidence="3" type="ORF">OG477_42825</name>
</gene>
<sequence length="235" mass="26197">MDLPIEGDAQGAVQEAVFFAAAHLLNPEVDLIFSDTTSTCSSATARTQRRVMRCFAGSGHSKDHRKDLPQIVIGFTVTRESIRVRCWVWPGNTSDTTVIGQGKDDLLSWRLGRVVTVADSGYSSEANLAYLTRAGGHYITGLKIRETSKKAAAALARQGRYQELRDNLRVKEVQLDDDPGRRWIIYHNPVEAAREQARRDEQLSVIVDELERIAQARSSDAKKARTRRPRPPSAP</sequence>
<dbReference type="PANTHER" id="PTHR34614:SF2">
    <property type="entry name" value="TRANSPOSASE IS4-LIKE DOMAIN-CONTAINING PROTEIN"/>
    <property type="match status" value="1"/>
</dbReference>
<name>A0AAU1IBM5_9ACTN</name>
<dbReference type="Pfam" id="PF01609">
    <property type="entry name" value="DDE_Tnp_1"/>
    <property type="match status" value="1"/>
</dbReference>
<protein>
    <submittedName>
        <fullName evidence="3">Transposase</fullName>
    </submittedName>
</protein>
<organism evidence="3">
    <name type="scientific">Streptomyces sp. NBC_00180</name>
    <dbReference type="NCBI Taxonomy" id="2903632"/>
    <lineage>
        <taxon>Bacteria</taxon>
        <taxon>Bacillati</taxon>
        <taxon>Actinomycetota</taxon>
        <taxon>Actinomycetes</taxon>
        <taxon>Kitasatosporales</taxon>
        <taxon>Streptomycetaceae</taxon>
        <taxon>Streptomyces</taxon>
    </lineage>
</organism>
<evidence type="ECO:0000313" key="3">
    <source>
        <dbReference type="EMBL" id="WTP91585.1"/>
    </source>
</evidence>
<proteinExistence type="predicted"/>